<dbReference type="Proteomes" id="UP001234178">
    <property type="component" value="Unassembled WGS sequence"/>
</dbReference>
<proteinExistence type="predicted"/>
<comment type="caution">
    <text evidence="1">The sequence shown here is derived from an EMBL/GenBank/DDBJ whole genome shotgun (WGS) entry which is preliminary data.</text>
</comment>
<dbReference type="SUPFAM" id="SSF49854">
    <property type="entry name" value="Spermadhesin, CUB domain"/>
    <property type="match status" value="1"/>
</dbReference>
<reference evidence="1 2" key="1">
    <citation type="journal article" date="2023" name="Nucleic Acids Res.">
        <title>The hologenome of Daphnia magna reveals possible DNA methylation and microbiome-mediated evolution of the host genome.</title>
        <authorList>
            <person name="Chaturvedi A."/>
            <person name="Li X."/>
            <person name="Dhandapani V."/>
            <person name="Marshall H."/>
            <person name="Kissane S."/>
            <person name="Cuenca-Cambronero M."/>
            <person name="Asole G."/>
            <person name="Calvet F."/>
            <person name="Ruiz-Romero M."/>
            <person name="Marangio P."/>
            <person name="Guigo R."/>
            <person name="Rago D."/>
            <person name="Mirbahai L."/>
            <person name="Eastwood N."/>
            <person name="Colbourne J.K."/>
            <person name="Zhou J."/>
            <person name="Mallon E."/>
            <person name="Orsini L."/>
        </authorList>
    </citation>
    <scope>NUCLEOTIDE SEQUENCE [LARGE SCALE GENOMIC DNA]</scope>
    <source>
        <strain evidence="1">LRV0_1</strain>
    </source>
</reference>
<evidence type="ECO:0000313" key="2">
    <source>
        <dbReference type="Proteomes" id="UP001234178"/>
    </source>
</evidence>
<evidence type="ECO:0000313" key="1">
    <source>
        <dbReference type="EMBL" id="KAK4010971.1"/>
    </source>
</evidence>
<organism evidence="1 2">
    <name type="scientific">Daphnia magna</name>
    <dbReference type="NCBI Taxonomy" id="35525"/>
    <lineage>
        <taxon>Eukaryota</taxon>
        <taxon>Metazoa</taxon>
        <taxon>Ecdysozoa</taxon>
        <taxon>Arthropoda</taxon>
        <taxon>Crustacea</taxon>
        <taxon>Branchiopoda</taxon>
        <taxon>Diplostraca</taxon>
        <taxon>Cladocera</taxon>
        <taxon>Anomopoda</taxon>
        <taxon>Daphniidae</taxon>
        <taxon>Daphnia</taxon>
    </lineage>
</organism>
<accession>A0ABQ9ZDI9</accession>
<keyword evidence="2" id="KW-1185">Reference proteome</keyword>
<name>A0ABQ9ZDI9_9CRUS</name>
<dbReference type="Gene3D" id="2.60.120.290">
    <property type="entry name" value="Spermadhesin, CUB domain"/>
    <property type="match status" value="1"/>
</dbReference>
<protein>
    <submittedName>
        <fullName evidence="1">Uncharacterized protein</fullName>
    </submittedName>
</protein>
<dbReference type="EMBL" id="JAOYFB010000003">
    <property type="protein sequence ID" value="KAK4010971.1"/>
    <property type="molecule type" value="Genomic_DNA"/>
</dbReference>
<gene>
    <name evidence="1" type="ORF">OUZ56_020089</name>
</gene>
<dbReference type="InterPro" id="IPR035914">
    <property type="entry name" value="Sperma_CUB_dom_sf"/>
</dbReference>
<sequence length="126" mass="14269">MLEKKGQRFLLHRSSSTIIEVVPNYQSRLGRPLRTRVVISLEEDNCCHCSTSKPRLSTNSSPLNVYDGPYSTIPLLLSHRGSTKPPSIRSLSNTLYVEFPSYYYNQSYSVYYTSMPNTGIPFIPGT</sequence>